<evidence type="ECO:0000313" key="1">
    <source>
        <dbReference type="EMBL" id="MDQ9127673.1"/>
    </source>
</evidence>
<reference evidence="1" key="1">
    <citation type="submission" date="2023-08" db="EMBL/GenBank/DDBJ databases">
        <title>The Comparative Genomic Analysis of Yersiniaceae from Polar Regions.</title>
        <authorList>
            <person name="Goncharov A."/>
            <person name="Aslanov B."/>
            <person name="Kolodzhieva V."/>
            <person name="Azarov D."/>
            <person name="Mochov A."/>
            <person name="Lebedeva E."/>
        </authorList>
    </citation>
    <scope>NUCLEOTIDE SEQUENCE</scope>
    <source>
        <strain evidence="1">Vf</strain>
    </source>
</reference>
<dbReference type="RefSeq" id="WP_309047735.1">
    <property type="nucleotide sequence ID" value="NZ_JAVIGA010000015.1"/>
</dbReference>
<organism evidence="1 2">
    <name type="scientific">Serratia fonticola</name>
    <dbReference type="NCBI Taxonomy" id="47917"/>
    <lineage>
        <taxon>Bacteria</taxon>
        <taxon>Pseudomonadati</taxon>
        <taxon>Pseudomonadota</taxon>
        <taxon>Gammaproteobacteria</taxon>
        <taxon>Enterobacterales</taxon>
        <taxon>Yersiniaceae</taxon>
        <taxon>Serratia</taxon>
    </lineage>
</organism>
<gene>
    <name evidence="1" type="ORF">RDT67_14670</name>
</gene>
<accession>A0AAJ2D9T5</accession>
<dbReference type="AlphaFoldDB" id="A0AAJ2D9T5"/>
<dbReference type="Proteomes" id="UP001224622">
    <property type="component" value="Unassembled WGS sequence"/>
</dbReference>
<dbReference type="EMBL" id="JAVIGA010000015">
    <property type="protein sequence ID" value="MDQ9127673.1"/>
    <property type="molecule type" value="Genomic_DNA"/>
</dbReference>
<comment type="caution">
    <text evidence="1">The sequence shown here is derived from an EMBL/GenBank/DDBJ whole genome shotgun (WGS) entry which is preliminary data.</text>
</comment>
<proteinExistence type="predicted"/>
<sequence length="75" mass="8014">MENNALGCTPLTGKSTIDPLSSGGLVGSDLLTNLGGIELSVWVIKGMQKAPPRRRCRAVAWLFVTRPTSNKMSLT</sequence>
<protein>
    <submittedName>
        <fullName evidence="1">Uncharacterized protein</fullName>
    </submittedName>
</protein>
<evidence type="ECO:0000313" key="2">
    <source>
        <dbReference type="Proteomes" id="UP001224622"/>
    </source>
</evidence>
<name>A0AAJ2D9T5_SERFO</name>